<protein>
    <recommendedName>
        <fullName evidence="2">Peptidoglycan recognition protein family domain-containing protein</fullName>
    </recommendedName>
</protein>
<dbReference type="NCBIfam" id="TIGR04183">
    <property type="entry name" value="Por_Secre_tail"/>
    <property type="match status" value="1"/>
</dbReference>
<dbReference type="Proteomes" id="UP000609064">
    <property type="component" value="Unassembled WGS sequence"/>
</dbReference>
<dbReference type="GO" id="GO:0008745">
    <property type="term" value="F:N-acetylmuramoyl-L-alanine amidase activity"/>
    <property type="evidence" value="ECO:0007669"/>
    <property type="project" value="InterPro"/>
</dbReference>
<dbReference type="RefSeq" id="WP_188766809.1">
    <property type="nucleotide sequence ID" value="NZ_BMKK01000005.1"/>
</dbReference>
<comment type="similarity">
    <text evidence="1">Belongs to the N-acetylmuramoyl-L-alanine amidase 2 family.</text>
</comment>
<dbReference type="AlphaFoldDB" id="A0A917DRH6"/>
<dbReference type="Pfam" id="PF01510">
    <property type="entry name" value="Amidase_2"/>
    <property type="match status" value="1"/>
</dbReference>
<reference evidence="3" key="1">
    <citation type="journal article" date="2014" name="Int. J. Syst. Evol. Microbiol.">
        <title>Complete genome sequence of Corynebacterium casei LMG S-19264T (=DSM 44701T), isolated from a smear-ripened cheese.</title>
        <authorList>
            <consortium name="US DOE Joint Genome Institute (JGI-PGF)"/>
            <person name="Walter F."/>
            <person name="Albersmeier A."/>
            <person name="Kalinowski J."/>
            <person name="Ruckert C."/>
        </authorList>
    </citation>
    <scope>NUCLEOTIDE SEQUENCE</scope>
    <source>
        <strain evidence="3">CGMCC 1.15958</strain>
    </source>
</reference>
<dbReference type="InterPro" id="IPR036505">
    <property type="entry name" value="Amidase/PGRP_sf"/>
</dbReference>
<dbReference type="EMBL" id="BMKK01000005">
    <property type="protein sequence ID" value="GGD63024.1"/>
    <property type="molecule type" value="Genomic_DNA"/>
</dbReference>
<feature type="domain" description="Peptidoglycan recognition protein family" evidence="2">
    <location>
        <begin position="54"/>
        <end position="200"/>
    </location>
</feature>
<dbReference type="InterPro" id="IPR002502">
    <property type="entry name" value="Amidase_domain"/>
</dbReference>
<name>A0A917DRH6_9BACT</name>
<evidence type="ECO:0000259" key="2">
    <source>
        <dbReference type="SMART" id="SM00701"/>
    </source>
</evidence>
<dbReference type="InterPro" id="IPR015510">
    <property type="entry name" value="PGRP"/>
</dbReference>
<dbReference type="Pfam" id="PF18962">
    <property type="entry name" value="Por_Secre_tail"/>
    <property type="match status" value="1"/>
</dbReference>
<dbReference type="GO" id="GO:0008270">
    <property type="term" value="F:zinc ion binding"/>
    <property type="evidence" value="ECO:0007669"/>
    <property type="project" value="InterPro"/>
</dbReference>
<comment type="caution">
    <text evidence="3">The sequence shown here is derived from an EMBL/GenBank/DDBJ whole genome shotgun (WGS) entry which is preliminary data.</text>
</comment>
<organism evidence="3 4">
    <name type="scientific">Emticicia aquatilis</name>
    <dbReference type="NCBI Taxonomy" id="1537369"/>
    <lineage>
        <taxon>Bacteria</taxon>
        <taxon>Pseudomonadati</taxon>
        <taxon>Bacteroidota</taxon>
        <taxon>Cytophagia</taxon>
        <taxon>Cytophagales</taxon>
        <taxon>Leadbetterellaceae</taxon>
        <taxon>Emticicia</taxon>
    </lineage>
</organism>
<dbReference type="SUPFAM" id="SSF55846">
    <property type="entry name" value="N-acetylmuramoyl-L-alanine amidase-like"/>
    <property type="match status" value="1"/>
</dbReference>
<sequence>MNRSQLLIFGEPIKKLTLFSGSLEGSITLITQFVKPLSISHLPLRQKADSCDKPAIIAASEWRKGLTPPKEAPSKTTVKHIIVHHSAGSNTTTNFMEAVRNIYTFHTTPPPNGNGWNDVGYNFLIAQDGTIFQGRDGQGIMDGDNVLGAHFCGKNSGTMGICLLGNYNEVQPSNASIKSLINLAGWKLGKEKLPVIGQFQHTDGLLNIISGHRDGCATECPGNNLYAKLAELRQKIALVCTYTNAFITAIEAPQTQSFKIYPQPSSELLMVDILNDFSEKNSPQVFDIQGKKISCDFVRITENQWKVNIKHLPEGAYFLRLGNEQKGAKFVKL</sequence>
<dbReference type="CDD" id="cd06583">
    <property type="entry name" value="PGRP"/>
    <property type="match status" value="1"/>
</dbReference>
<dbReference type="GO" id="GO:0009253">
    <property type="term" value="P:peptidoglycan catabolic process"/>
    <property type="evidence" value="ECO:0007669"/>
    <property type="project" value="InterPro"/>
</dbReference>
<reference evidence="3" key="2">
    <citation type="submission" date="2020-09" db="EMBL/GenBank/DDBJ databases">
        <authorList>
            <person name="Sun Q."/>
            <person name="Zhou Y."/>
        </authorList>
    </citation>
    <scope>NUCLEOTIDE SEQUENCE</scope>
    <source>
        <strain evidence="3">CGMCC 1.15958</strain>
    </source>
</reference>
<dbReference type="PANTHER" id="PTHR11022:SF41">
    <property type="entry name" value="PEPTIDOGLYCAN-RECOGNITION PROTEIN LC-RELATED"/>
    <property type="match status" value="1"/>
</dbReference>
<dbReference type="PANTHER" id="PTHR11022">
    <property type="entry name" value="PEPTIDOGLYCAN RECOGNITION PROTEIN"/>
    <property type="match status" value="1"/>
</dbReference>
<dbReference type="Gene3D" id="3.40.80.10">
    <property type="entry name" value="Peptidoglycan recognition protein-like"/>
    <property type="match status" value="1"/>
</dbReference>
<dbReference type="SMART" id="SM00701">
    <property type="entry name" value="PGRP"/>
    <property type="match status" value="1"/>
</dbReference>
<evidence type="ECO:0000313" key="4">
    <source>
        <dbReference type="Proteomes" id="UP000609064"/>
    </source>
</evidence>
<evidence type="ECO:0000256" key="1">
    <source>
        <dbReference type="ARBA" id="ARBA00007553"/>
    </source>
</evidence>
<dbReference type="InterPro" id="IPR006619">
    <property type="entry name" value="PGRP_domain_met/bac"/>
</dbReference>
<proteinExistence type="inferred from homology"/>
<gene>
    <name evidence="3" type="ORF">GCM10011514_28850</name>
</gene>
<accession>A0A917DRH6</accession>
<dbReference type="InterPro" id="IPR026444">
    <property type="entry name" value="Secre_tail"/>
</dbReference>
<keyword evidence="4" id="KW-1185">Reference proteome</keyword>
<evidence type="ECO:0000313" key="3">
    <source>
        <dbReference type="EMBL" id="GGD63024.1"/>
    </source>
</evidence>